<proteinExistence type="predicted"/>
<keyword evidence="2" id="KW-0012">Acyltransferase</keyword>
<keyword evidence="3" id="KW-1185">Reference proteome</keyword>
<protein>
    <submittedName>
        <fullName evidence="2">GNAT family N-acetyltransferase</fullName>
        <ecNumber evidence="2">2.3.-.-</ecNumber>
    </submittedName>
</protein>
<dbReference type="EC" id="2.3.-.-" evidence="2"/>
<organism evidence="2 3">
    <name type="scientific">Robertmurraya beringensis</name>
    <dbReference type="NCBI Taxonomy" id="641660"/>
    <lineage>
        <taxon>Bacteria</taxon>
        <taxon>Bacillati</taxon>
        <taxon>Bacillota</taxon>
        <taxon>Bacilli</taxon>
        <taxon>Bacillales</taxon>
        <taxon>Bacillaceae</taxon>
        <taxon>Robertmurraya</taxon>
    </lineage>
</organism>
<keyword evidence="2" id="KW-0808">Transferase</keyword>
<reference evidence="2 3" key="1">
    <citation type="submission" date="2024-09" db="EMBL/GenBank/DDBJ databases">
        <authorList>
            <person name="Sun Q."/>
            <person name="Mori K."/>
        </authorList>
    </citation>
    <scope>NUCLEOTIDE SEQUENCE [LARGE SCALE GENOMIC DNA]</scope>
    <source>
        <strain evidence="2 3">CGMCC 1.9126</strain>
    </source>
</reference>
<dbReference type="InterPro" id="IPR016181">
    <property type="entry name" value="Acyl_CoA_acyltransferase"/>
</dbReference>
<evidence type="ECO:0000259" key="1">
    <source>
        <dbReference type="PROSITE" id="PS51186"/>
    </source>
</evidence>
<dbReference type="Gene3D" id="3.40.630.30">
    <property type="match status" value="1"/>
</dbReference>
<dbReference type="CDD" id="cd04301">
    <property type="entry name" value="NAT_SF"/>
    <property type="match status" value="1"/>
</dbReference>
<sequence>MFEVRKINNLSQVDINALISESKKEGFNFVKRLVNDYETGDNRFSLSGEALYGVFALNGGLVAIGGLNQDPFSKQPSIGRLRRFYVRKRYRRMGVGKLLLELILSKADLHFHVIVLHTDTMEADRFYVSFGFQKGEYFPNSTHFLLLKGNERIGNESSK</sequence>
<dbReference type="Pfam" id="PF13508">
    <property type="entry name" value="Acetyltransf_7"/>
    <property type="match status" value="1"/>
</dbReference>
<dbReference type="GO" id="GO:0016746">
    <property type="term" value="F:acyltransferase activity"/>
    <property type="evidence" value="ECO:0007669"/>
    <property type="project" value="UniProtKB-KW"/>
</dbReference>
<evidence type="ECO:0000313" key="2">
    <source>
        <dbReference type="EMBL" id="MFC0477243.1"/>
    </source>
</evidence>
<name>A0ABV6KVD1_9BACI</name>
<comment type="caution">
    <text evidence="2">The sequence shown here is derived from an EMBL/GenBank/DDBJ whole genome shotgun (WGS) entry which is preliminary data.</text>
</comment>
<dbReference type="Proteomes" id="UP001589738">
    <property type="component" value="Unassembled WGS sequence"/>
</dbReference>
<dbReference type="RefSeq" id="WP_160546861.1">
    <property type="nucleotide sequence ID" value="NZ_JBHLUU010000118.1"/>
</dbReference>
<dbReference type="EMBL" id="JBHLUU010000118">
    <property type="protein sequence ID" value="MFC0477243.1"/>
    <property type="molecule type" value="Genomic_DNA"/>
</dbReference>
<dbReference type="SUPFAM" id="SSF55729">
    <property type="entry name" value="Acyl-CoA N-acyltransferases (Nat)"/>
    <property type="match status" value="1"/>
</dbReference>
<feature type="domain" description="N-acetyltransferase" evidence="1">
    <location>
        <begin position="2"/>
        <end position="151"/>
    </location>
</feature>
<accession>A0ABV6KVD1</accession>
<gene>
    <name evidence="2" type="ORF">ACFFHF_18750</name>
</gene>
<evidence type="ECO:0000313" key="3">
    <source>
        <dbReference type="Proteomes" id="UP001589738"/>
    </source>
</evidence>
<dbReference type="PROSITE" id="PS51186">
    <property type="entry name" value="GNAT"/>
    <property type="match status" value="1"/>
</dbReference>
<dbReference type="InterPro" id="IPR000182">
    <property type="entry name" value="GNAT_dom"/>
</dbReference>